<dbReference type="InterPro" id="IPR000659">
    <property type="entry name" value="Pyridox_Oxase"/>
</dbReference>
<comment type="subunit">
    <text evidence="2 7">Homodimer.</text>
</comment>
<feature type="binding site" evidence="8">
    <location>
        <begin position="9"/>
        <end position="12"/>
    </location>
    <ligand>
        <name>substrate</name>
    </ligand>
</feature>
<dbReference type="Pfam" id="PF01243">
    <property type="entry name" value="PNPOx_N"/>
    <property type="match status" value="1"/>
</dbReference>
<feature type="binding site" evidence="7 9">
    <location>
        <begin position="141"/>
        <end position="142"/>
    </location>
    <ligand>
        <name>FMN</name>
        <dbReference type="ChEBI" id="CHEBI:58210"/>
    </ligand>
</feature>
<evidence type="ECO:0000256" key="5">
    <source>
        <dbReference type="ARBA" id="ARBA00023002"/>
    </source>
</evidence>
<dbReference type="AlphaFoldDB" id="A0A1H6T805"/>
<reference evidence="13" key="1">
    <citation type="submission" date="2016-10" db="EMBL/GenBank/DDBJ databases">
        <authorList>
            <person name="Varghese N."/>
            <person name="Submissions S."/>
        </authorList>
    </citation>
    <scope>NUCLEOTIDE SEQUENCE [LARGE SCALE GENOMIC DNA]</scope>
    <source>
        <strain evidence="13">DSM 7165</strain>
    </source>
</reference>
<dbReference type="EC" id="1.4.3.5" evidence="7"/>
<feature type="binding site" evidence="7 9">
    <location>
        <begin position="77"/>
        <end position="78"/>
    </location>
    <ligand>
        <name>FMN</name>
        <dbReference type="ChEBI" id="CHEBI:58210"/>
    </ligand>
</feature>
<accession>A0A1H6T805</accession>
<feature type="binding site" evidence="7 8">
    <location>
        <begin position="193"/>
        <end position="195"/>
    </location>
    <ligand>
        <name>substrate</name>
    </ligand>
</feature>
<comment type="caution">
    <text evidence="7">Lacks conserved residue(s) required for the propagation of feature annotation.</text>
</comment>
<comment type="catalytic activity">
    <reaction evidence="7">
        <text>pyridoxine 5'-phosphate + O2 = pyridoxal 5'-phosphate + H2O2</text>
        <dbReference type="Rhea" id="RHEA:15149"/>
        <dbReference type="ChEBI" id="CHEBI:15379"/>
        <dbReference type="ChEBI" id="CHEBI:16240"/>
        <dbReference type="ChEBI" id="CHEBI:58589"/>
        <dbReference type="ChEBI" id="CHEBI:597326"/>
        <dbReference type="EC" id="1.4.3.5"/>
    </reaction>
</comment>
<evidence type="ECO:0000256" key="2">
    <source>
        <dbReference type="ARBA" id="ARBA00011738"/>
    </source>
</evidence>
<proteinExistence type="inferred from homology"/>
<evidence type="ECO:0000256" key="3">
    <source>
        <dbReference type="ARBA" id="ARBA00022630"/>
    </source>
</evidence>
<dbReference type="GO" id="GO:0004733">
    <property type="term" value="F:pyridoxamine phosphate oxidase activity"/>
    <property type="evidence" value="ECO:0007669"/>
    <property type="project" value="UniProtKB-UniRule"/>
</dbReference>
<dbReference type="UniPathway" id="UPA01068">
    <property type="reaction ID" value="UER00304"/>
</dbReference>
<dbReference type="InterPro" id="IPR019740">
    <property type="entry name" value="Pyridox_Oxase_CS"/>
</dbReference>
<feature type="binding site" evidence="7 8">
    <location>
        <position position="128"/>
    </location>
    <ligand>
        <name>substrate</name>
    </ligand>
</feature>
<dbReference type="PIRSF" id="PIRSF000190">
    <property type="entry name" value="Pyd_amn-ph_oxd"/>
    <property type="match status" value="1"/>
</dbReference>
<feature type="binding site" evidence="7 9">
    <location>
        <begin position="62"/>
        <end position="67"/>
    </location>
    <ligand>
        <name>FMN</name>
        <dbReference type="ChEBI" id="CHEBI:58210"/>
    </ligand>
</feature>
<dbReference type="Pfam" id="PF10590">
    <property type="entry name" value="PNP_phzG_C"/>
    <property type="match status" value="1"/>
</dbReference>
<feature type="binding site" evidence="7 8">
    <location>
        <position position="67"/>
    </location>
    <ligand>
        <name>substrate</name>
    </ligand>
</feature>
<evidence type="ECO:0000256" key="6">
    <source>
        <dbReference type="ARBA" id="ARBA00023096"/>
    </source>
</evidence>
<sequence>MNRDLAQMRRDYHLTPLLEEQAGQTPWPLFEIWMQEAIQSPHQDANAMLLSSVDTQGQPHARIVLLKGYSTEGLVFYTNYQSAKGQEIAQSPKVALTFWWEALERQIRIEGEARQLAPEASDTYFQSRPRDSQLGAWASAQSQILQSREQLSERFQQLQDQYPENAPIPRPAHWGGYCVHPHTFEFWQGQPNRLHDRLRFERHPASDWQLVRLSP</sequence>
<feature type="binding site" evidence="7 9">
    <location>
        <position position="106"/>
    </location>
    <ligand>
        <name>FMN</name>
        <dbReference type="ChEBI" id="CHEBI:58210"/>
    </ligand>
</feature>
<name>A0A1H6T805_9GAMM</name>
<dbReference type="GO" id="GO:0010181">
    <property type="term" value="F:FMN binding"/>
    <property type="evidence" value="ECO:0007669"/>
    <property type="project" value="UniProtKB-UniRule"/>
</dbReference>
<dbReference type="EMBL" id="FNYH01000009">
    <property type="protein sequence ID" value="SEI76199.1"/>
    <property type="molecule type" value="Genomic_DNA"/>
</dbReference>
<keyword evidence="5 7" id="KW-0560">Oxidoreductase</keyword>
<feature type="binding site" evidence="7 8">
    <location>
        <position position="124"/>
    </location>
    <ligand>
        <name>substrate</name>
    </ligand>
</feature>
<protein>
    <recommendedName>
        <fullName evidence="7">Pyridoxine/pyridoxamine 5'-phosphate oxidase</fullName>
        <ecNumber evidence="7">1.4.3.5</ecNumber>
    </recommendedName>
    <alternativeName>
        <fullName evidence="7">PNP/PMP oxidase</fullName>
        <shortName evidence="7">PNPOx</shortName>
    </alternativeName>
    <alternativeName>
        <fullName evidence="7">Pyridoxal 5'-phosphate synthase</fullName>
    </alternativeName>
</protein>
<dbReference type="PROSITE" id="PS01064">
    <property type="entry name" value="PYRIDOX_OXIDASE"/>
    <property type="match status" value="1"/>
</dbReference>
<dbReference type="STRING" id="64971.SAMN05421831_109112"/>
<dbReference type="InterPro" id="IPR012349">
    <property type="entry name" value="Split_barrel_FMN-bd"/>
</dbReference>
<organism evidence="12 13">
    <name type="scientific">Allopseudospirillum japonicum</name>
    <dbReference type="NCBI Taxonomy" id="64971"/>
    <lineage>
        <taxon>Bacteria</taxon>
        <taxon>Pseudomonadati</taxon>
        <taxon>Pseudomonadota</taxon>
        <taxon>Gammaproteobacteria</taxon>
        <taxon>Oceanospirillales</taxon>
        <taxon>Oceanospirillaceae</taxon>
        <taxon>Allopseudospirillum</taxon>
    </lineage>
</organism>
<dbReference type="Proteomes" id="UP000242999">
    <property type="component" value="Unassembled WGS sequence"/>
</dbReference>
<dbReference type="InterPro" id="IPR011576">
    <property type="entry name" value="Pyridox_Oxase_N"/>
</dbReference>
<evidence type="ECO:0000259" key="11">
    <source>
        <dbReference type="Pfam" id="PF10590"/>
    </source>
</evidence>
<feature type="binding site" evidence="7 9">
    <location>
        <position position="197"/>
    </location>
    <ligand>
        <name>FMN</name>
        <dbReference type="ChEBI" id="CHEBI:58210"/>
    </ligand>
</feature>
<comment type="pathway">
    <text evidence="7">Cofactor metabolism; pyridoxal 5'-phosphate salvage; pyridoxal 5'-phosphate from pyridoxamine 5'-phosphate: step 1/1.</text>
</comment>
<dbReference type="SUPFAM" id="SSF50475">
    <property type="entry name" value="FMN-binding split barrel"/>
    <property type="match status" value="1"/>
</dbReference>
<evidence type="ECO:0000256" key="4">
    <source>
        <dbReference type="ARBA" id="ARBA00022643"/>
    </source>
</evidence>
<comment type="function">
    <text evidence="7">Catalyzes the oxidation of either pyridoxine 5'-phosphate (PNP) or pyridoxamine 5'-phosphate (PMP) into pyridoxal 5'-phosphate (PLP).</text>
</comment>
<evidence type="ECO:0000313" key="12">
    <source>
        <dbReference type="EMBL" id="SEI76199.1"/>
    </source>
</evidence>
<evidence type="ECO:0000256" key="7">
    <source>
        <dbReference type="HAMAP-Rule" id="MF_01629"/>
    </source>
</evidence>
<keyword evidence="6 7" id="KW-0664">Pyridoxine biosynthesis</keyword>
<comment type="similarity">
    <text evidence="1 7">Belongs to the pyridoxamine 5'-phosphate oxidase family.</text>
</comment>
<feature type="binding site" evidence="7 8">
    <location>
        <position position="132"/>
    </location>
    <ligand>
        <name>substrate</name>
    </ligand>
</feature>
<feature type="binding site" evidence="7 9">
    <location>
        <position position="84"/>
    </location>
    <ligand>
        <name>FMN</name>
        <dbReference type="ChEBI" id="CHEBI:58210"/>
    </ligand>
</feature>
<evidence type="ECO:0000256" key="9">
    <source>
        <dbReference type="PIRSR" id="PIRSR000190-2"/>
    </source>
</evidence>
<comment type="cofactor">
    <cofactor evidence="7 9">
        <name>FMN</name>
        <dbReference type="ChEBI" id="CHEBI:58210"/>
    </cofactor>
    <text evidence="7 9">Binds 1 FMN per subunit.</text>
</comment>
<dbReference type="RefSeq" id="WP_093310801.1">
    <property type="nucleotide sequence ID" value="NZ_FNYH01000009.1"/>
</dbReference>
<evidence type="ECO:0000256" key="1">
    <source>
        <dbReference type="ARBA" id="ARBA00007301"/>
    </source>
</evidence>
<keyword evidence="13" id="KW-1185">Reference proteome</keyword>
<evidence type="ECO:0000259" key="10">
    <source>
        <dbReference type="Pfam" id="PF01243"/>
    </source>
</evidence>
<dbReference type="InterPro" id="IPR019576">
    <property type="entry name" value="Pyridoxamine_oxidase_dimer_C"/>
</dbReference>
<feature type="domain" description="Pyridoxamine 5'-phosphate oxidase N-terminal" evidence="10">
    <location>
        <begin position="34"/>
        <end position="159"/>
    </location>
</feature>
<dbReference type="OrthoDB" id="9780392at2"/>
<feature type="binding site" evidence="7 9">
    <location>
        <position position="187"/>
    </location>
    <ligand>
        <name>FMN</name>
        <dbReference type="ChEBI" id="CHEBI:58210"/>
    </ligand>
</feature>
<dbReference type="PANTHER" id="PTHR10851">
    <property type="entry name" value="PYRIDOXINE-5-PHOSPHATE OXIDASE"/>
    <property type="match status" value="1"/>
</dbReference>
<dbReference type="Gene3D" id="2.30.110.10">
    <property type="entry name" value="Electron Transport, Fmn-binding Protein, Chain A"/>
    <property type="match status" value="1"/>
</dbReference>
<dbReference type="HAMAP" id="MF_01629">
    <property type="entry name" value="PdxH"/>
    <property type="match status" value="1"/>
</dbReference>
<comment type="catalytic activity">
    <reaction evidence="7">
        <text>pyridoxamine 5'-phosphate + O2 + H2O = pyridoxal 5'-phosphate + H2O2 + NH4(+)</text>
        <dbReference type="Rhea" id="RHEA:15817"/>
        <dbReference type="ChEBI" id="CHEBI:15377"/>
        <dbReference type="ChEBI" id="CHEBI:15379"/>
        <dbReference type="ChEBI" id="CHEBI:16240"/>
        <dbReference type="ChEBI" id="CHEBI:28938"/>
        <dbReference type="ChEBI" id="CHEBI:58451"/>
        <dbReference type="ChEBI" id="CHEBI:597326"/>
        <dbReference type="EC" id="1.4.3.5"/>
    </reaction>
</comment>
<gene>
    <name evidence="7" type="primary">pdxH</name>
    <name evidence="12" type="ORF">SAMN05421831_109112</name>
</gene>
<dbReference type="GO" id="GO:0008615">
    <property type="term" value="P:pyridoxine biosynthetic process"/>
    <property type="evidence" value="ECO:0007669"/>
    <property type="project" value="UniProtKB-UniRule"/>
</dbReference>
<dbReference type="FunFam" id="2.30.110.10:FF:000020">
    <property type="entry name" value="PNPO isoform 11"/>
    <property type="match status" value="1"/>
</dbReference>
<evidence type="ECO:0000313" key="13">
    <source>
        <dbReference type="Proteomes" id="UP000242999"/>
    </source>
</evidence>
<comment type="pathway">
    <text evidence="7">Cofactor metabolism; pyridoxal 5'-phosphate salvage; pyridoxal 5'-phosphate from pyridoxine 5'-phosphate: step 1/1.</text>
</comment>
<dbReference type="NCBIfam" id="TIGR00558">
    <property type="entry name" value="pdxH"/>
    <property type="match status" value="1"/>
</dbReference>
<dbReference type="PANTHER" id="PTHR10851:SF0">
    <property type="entry name" value="PYRIDOXINE-5'-PHOSPHATE OXIDASE"/>
    <property type="match status" value="1"/>
</dbReference>
<dbReference type="NCBIfam" id="NF004231">
    <property type="entry name" value="PRK05679.1"/>
    <property type="match status" value="1"/>
</dbReference>
<evidence type="ECO:0000256" key="8">
    <source>
        <dbReference type="PIRSR" id="PIRSR000190-1"/>
    </source>
</evidence>
<keyword evidence="3 7" id="KW-0285">Flavoprotein</keyword>
<feature type="domain" description="Pyridoxine 5'-phosphate oxidase dimerisation C-terminal" evidence="11">
    <location>
        <begin position="174"/>
        <end position="215"/>
    </location>
</feature>
<keyword evidence="4 7" id="KW-0288">FMN</keyword>